<dbReference type="AlphaFoldDB" id="A0ABC9D358"/>
<evidence type="ECO:0000259" key="2">
    <source>
        <dbReference type="Pfam" id="PF23635"/>
    </source>
</evidence>
<evidence type="ECO:0000313" key="4">
    <source>
        <dbReference type="Proteomes" id="UP001497457"/>
    </source>
</evidence>
<dbReference type="Proteomes" id="UP001497457">
    <property type="component" value="Chromosome 31b"/>
</dbReference>
<dbReference type="PANTHER" id="PTHR33207">
    <property type="entry name" value="F-BOX DOMAIN CONTAINING PROTEIN-RELATED"/>
    <property type="match status" value="1"/>
</dbReference>
<accession>A0ABC9D358</accession>
<dbReference type="SUPFAM" id="SSF81383">
    <property type="entry name" value="F-box domain"/>
    <property type="match status" value="1"/>
</dbReference>
<feature type="domain" description="F-box protein AT5G49610-like beta-propeller" evidence="2">
    <location>
        <begin position="117"/>
        <end position="292"/>
    </location>
</feature>
<gene>
    <name evidence="3" type="ORF">URODEC1_LOCUS81212</name>
</gene>
<organism evidence="3 4">
    <name type="scientific">Urochloa decumbens</name>
    <dbReference type="NCBI Taxonomy" id="240449"/>
    <lineage>
        <taxon>Eukaryota</taxon>
        <taxon>Viridiplantae</taxon>
        <taxon>Streptophyta</taxon>
        <taxon>Embryophyta</taxon>
        <taxon>Tracheophyta</taxon>
        <taxon>Spermatophyta</taxon>
        <taxon>Magnoliopsida</taxon>
        <taxon>Liliopsida</taxon>
        <taxon>Poales</taxon>
        <taxon>Poaceae</taxon>
        <taxon>PACMAD clade</taxon>
        <taxon>Panicoideae</taxon>
        <taxon>Panicodae</taxon>
        <taxon>Paniceae</taxon>
        <taxon>Melinidinae</taxon>
        <taxon>Urochloa</taxon>
    </lineage>
</organism>
<feature type="region of interest" description="Disordered" evidence="1">
    <location>
        <begin position="796"/>
        <end position="836"/>
    </location>
</feature>
<evidence type="ECO:0000313" key="3">
    <source>
        <dbReference type="EMBL" id="CAL5030753.1"/>
    </source>
</evidence>
<dbReference type="Pfam" id="PF23635">
    <property type="entry name" value="Beta-prop_AT5G49610-like"/>
    <property type="match status" value="1"/>
</dbReference>
<dbReference type="InterPro" id="IPR056594">
    <property type="entry name" value="AT5G49610-like_b-prop"/>
</dbReference>
<sequence>MALPPRPSNISSVSLADNLLAVSEILVRLSSPADLIRAALASRHWLEAASSKTFLQQYRARHPSSPLLGLYVPRQLNDGLPSFHLADSVRSDPALSSFAYRGDFDLAGLESHPKWSLLDCNGGRLLLSDGKSLVVYDPSSSRCVAKIPPCHPWNDSIAECLLRRDSDDSPSPSSFGVVCVQHCRGERMVRAVEYDSHTRRWRNHQCAEKIMRPERDQAMHAGRLNFWRYKKSLLLVLDTTTMGFSIIPLPCAFFQPQKYAIGDTEDGGCCLVGLVGTMWELKLQVWLLQENGAAKSKEPDMDVPVSKVNGLRARVCQVHVVSNGLAFLWSNQRRQFVVDLKKMCLKVEFECLNLGYPLHMPWPPALLVETRSEAANGVVDVEAQNILAVESSVCSKKLKRMPMEKGKNELVIASCELGNLQVLESAASTGTSLKRVEGFQRHNDEDHDLSVSNGNTESVTPGQMIATQTVDTLTNHVDLVVERIDVSVQLDPVLTSDDPCDPEKPMATEVENLVATSYMEQIMAVKVHGTMEIEETEVNKMVGIHDIKMVCDNKITSHGKLDDGGEMSHYTEMDHVHEMVQIIELAHSNDTVDTEPAKSIHSSSMVSSCPMDYGHQMICYDQMDIHGNEAVQGIRMIHGNGTIETALPNTSEHFSVMAPTSELDHGDEMIHCNQIVMNATEIIQGIEMTCGSDTAEAPLTTSTHSNKMNPNGRMDHCGEMIHHNKKYIHDREMVQGIEIAHDNGTVEGEGSTKVRSKRKTSFIWEHFSEVESDGCTTHLRRHVTLGSCPVMKVKAPPLAHETESGGKDTAEKPSKRRRTYAGNANDGVHQDRSTAL</sequence>
<dbReference type="EMBL" id="OZ075141">
    <property type="protein sequence ID" value="CAL5030753.1"/>
    <property type="molecule type" value="Genomic_DNA"/>
</dbReference>
<keyword evidence="4" id="KW-1185">Reference proteome</keyword>
<dbReference type="InterPro" id="IPR036047">
    <property type="entry name" value="F-box-like_dom_sf"/>
</dbReference>
<name>A0ABC9D358_9POAL</name>
<reference evidence="3" key="1">
    <citation type="submission" date="2024-10" db="EMBL/GenBank/DDBJ databases">
        <authorList>
            <person name="Ryan C."/>
        </authorList>
    </citation>
    <scope>NUCLEOTIDE SEQUENCE [LARGE SCALE GENOMIC DNA]</scope>
</reference>
<evidence type="ECO:0000256" key="1">
    <source>
        <dbReference type="SAM" id="MobiDB-lite"/>
    </source>
</evidence>
<protein>
    <recommendedName>
        <fullName evidence="2">F-box protein AT5G49610-like beta-propeller domain-containing protein</fullName>
    </recommendedName>
</protein>
<proteinExistence type="predicted"/>
<feature type="compositionally biased region" description="Basic and acidic residues" evidence="1">
    <location>
        <begin position="800"/>
        <end position="813"/>
    </location>
</feature>